<gene>
    <name evidence="1" type="primary">IPI3_2</name>
    <name evidence="1" type="ORF">LPJ66_010035</name>
</gene>
<comment type="caution">
    <text evidence="1">The sequence shown here is derived from an EMBL/GenBank/DDBJ whole genome shotgun (WGS) entry which is preliminary data.</text>
</comment>
<dbReference type="EMBL" id="JANBPG010002485">
    <property type="protein sequence ID" value="KAJ1885602.1"/>
    <property type="molecule type" value="Genomic_DNA"/>
</dbReference>
<evidence type="ECO:0000313" key="1">
    <source>
        <dbReference type="EMBL" id="KAJ1885602.1"/>
    </source>
</evidence>
<name>A0ACC1I568_9FUNG</name>
<proteinExistence type="predicted"/>
<reference evidence="1" key="1">
    <citation type="submission" date="2022-07" db="EMBL/GenBank/DDBJ databases">
        <title>Phylogenomic reconstructions and comparative analyses of Kickxellomycotina fungi.</title>
        <authorList>
            <person name="Reynolds N.K."/>
            <person name="Stajich J.E."/>
            <person name="Barry K."/>
            <person name="Grigoriev I.V."/>
            <person name="Crous P."/>
            <person name="Smith M.E."/>
        </authorList>
    </citation>
    <scope>NUCLEOTIDE SEQUENCE</scope>
    <source>
        <strain evidence="1">Benny 63K</strain>
    </source>
</reference>
<sequence>MFTEILAVGTPGGVHVFDLRRGTRLAGATNGGGSSSSAGAARHQGFAMTDTWVAAVNATKPVCAVHMLNRGDTAPRLTFPLPEEITCVLALDGGRLLAAGAQSGRVLVWAPASGRLLRAWDAHYGAVTALASSGGVLATGGADAAVHVWALAQALDAASDLPPSPLATMAEHTLPITALHIGAAPLLAGRARVYSASGDHTVKQWRVSVARPEDGASGLTARAEVLATLLYPAAVRDVAVDAPETRVFAATAAGLFMTPLYAGAPLAARGGVADAVVGDGHVAFPAAEADIVAITLSLDATLLVSAAAGAAVRVWDTASRQCLRTLADKTLAAGASQLVARLAPLQLGGPRAAASAGLQRPPVLAEAVVAPKLSAISFVPLQRIAGAGAGASATAFEAPVRVRLADTTAAAARFDRSLAPALPYSDAALGSEAALLAALRPANGSSEQRVADLLAQVERLQRHYARTRCLNDELYQGAVSEWLSTRQQRKP</sequence>
<evidence type="ECO:0000313" key="2">
    <source>
        <dbReference type="Proteomes" id="UP001150581"/>
    </source>
</evidence>
<organism evidence="1 2">
    <name type="scientific">Kickxella alabastrina</name>
    <dbReference type="NCBI Taxonomy" id="61397"/>
    <lineage>
        <taxon>Eukaryota</taxon>
        <taxon>Fungi</taxon>
        <taxon>Fungi incertae sedis</taxon>
        <taxon>Zoopagomycota</taxon>
        <taxon>Kickxellomycotina</taxon>
        <taxon>Kickxellomycetes</taxon>
        <taxon>Kickxellales</taxon>
        <taxon>Kickxellaceae</taxon>
        <taxon>Kickxella</taxon>
    </lineage>
</organism>
<keyword evidence="2" id="KW-1185">Reference proteome</keyword>
<protein>
    <submittedName>
        <fullName evidence="1">Pre-rRNA-processing protein ipi3</fullName>
    </submittedName>
</protein>
<dbReference type="Proteomes" id="UP001150581">
    <property type="component" value="Unassembled WGS sequence"/>
</dbReference>
<accession>A0ACC1I568</accession>